<dbReference type="OrthoDB" id="1706481at2759"/>
<protein>
    <submittedName>
        <fullName evidence="3">Uncharacterized protein</fullName>
    </submittedName>
</protein>
<evidence type="ECO:0000313" key="2">
    <source>
        <dbReference type="EMBL" id="KAG0488225.1"/>
    </source>
</evidence>
<proteinExistence type="predicted"/>
<sequence length="167" mass="17594">MGRRAVVEATHKCLKSLLMMNGEVSAEVRAQPTSAQKLLASQASAAEVAPDPFGREAKHSEIRTLNRDVGSYIVLEGVDKSVVEVVSGDCIIVADDSQPYGSPLAERRVKVSMEYSRKVSMADGPNTTGIPGSADSRVMDFGSVFLSAPKTDGEDSTSTTPSASAES</sequence>
<keyword evidence="4" id="KW-1185">Reference proteome</keyword>
<dbReference type="Proteomes" id="UP000636800">
    <property type="component" value="Chromosome 3"/>
</dbReference>
<dbReference type="EMBL" id="JADCNM010000003">
    <property type="protein sequence ID" value="KAG0489917.1"/>
    <property type="molecule type" value="Genomic_DNA"/>
</dbReference>
<evidence type="ECO:0000313" key="3">
    <source>
        <dbReference type="EMBL" id="KAG0489917.1"/>
    </source>
</evidence>
<dbReference type="EMBL" id="JADCNL010000003">
    <property type="protein sequence ID" value="KAG0488225.1"/>
    <property type="molecule type" value="Genomic_DNA"/>
</dbReference>
<evidence type="ECO:0000313" key="5">
    <source>
        <dbReference type="Proteomes" id="UP000639772"/>
    </source>
</evidence>
<feature type="region of interest" description="Disordered" evidence="1">
    <location>
        <begin position="145"/>
        <end position="167"/>
    </location>
</feature>
<evidence type="ECO:0000256" key="1">
    <source>
        <dbReference type="SAM" id="MobiDB-lite"/>
    </source>
</evidence>
<dbReference type="Proteomes" id="UP000639772">
    <property type="component" value="Chromosome 3"/>
</dbReference>
<accession>A0A835RQ11</accession>
<name>A0A835RQ11_VANPL</name>
<reference evidence="4 5" key="1">
    <citation type="journal article" date="2020" name="Nat. Food">
        <title>A phased Vanilla planifolia genome enables genetic improvement of flavour and production.</title>
        <authorList>
            <person name="Hasing T."/>
            <person name="Tang H."/>
            <person name="Brym M."/>
            <person name="Khazi F."/>
            <person name="Huang T."/>
            <person name="Chambers A.H."/>
        </authorList>
    </citation>
    <scope>NUCLEOTIDE SEQUENCE [LARGE SCALE GENOMIC DNA]</scope>
    <source>
        <tissue evidence="3">Leaf</tissue>
    </source>
</reference>
<feature type="compositionally biased region" description="Low complexity" evidence="1">
    <location>
        <begin position="156"/>
        <end position="167"/>
    </location>
</feature>
<organism evidence="3 5">
    <name type="scientific">Vanilla planifolia</name>
    <name type="common">Vanilla</name>
    <dbReference type="NCBI Taxonomy" id="51239"/>
    <lineage>
        <taxon>Eukaryota</taxon>
        <taxon>Viridiplantae</taxon>
        <taxon>Streptophyta</taxon>
        <taxon>Embryophyta</taxon>
        <taxon>Tracheophyta</taxon>
        <taxon>Spermatophyta</taxon>
        <taxon>Magnoliopsida</taxon>
        <taxon>Liliopsida</taxon>
        <taxon>Asparagales</taxon>
        <taxon>Orchidaceae</taxon>
        <taxon>Vanilloideae</taxon>
        <taxon>Vanilleae</taxon>
        <taxon>Vanilla</taxon>
    </lineage>
</organism>
<dbReference type="AlphaFoldDB" id="A0A835RQ11"/>
<comment type="caution">
    <text evidence="3">The sequence shown here is derived from an EMBL/GenBank/DDBJ whole genome shotgun (WGS) entry which is preliminary data.</text>
</comment>
<evidence type="ECO:0000313" key="4">
    <source>
        <dbReference type="Proteomes" id="UP000636800"/>
    </source>
</evidence>
<gene>
    <name evidence="3" type="ORF">HPP92_006780</name>
    <name evidence="2" type="ORF">HPP92_007036</name>
</gene>